<evidence type="ECO:0000313" key="3">
    <source>
        <dbReference type="Proteomes" id="UP000678513"/>
    </source>
</evidence>
<organism evidence="2 3">
    <name type="scientific">Arachnia rubra</name>
    <dbReference type="NCBI Taxonomy" id="1547448"/>
    <lineage>
        <taxon>Bacteria</taxon>
        <taxon>Bacillati</taxon>
        <taxon>Actinomycetota</taxon>
        <taxon>Actinomycetes</taxon>
        <taxon>Propionibacteriales</taxon>
        <taxon>Propionibacteriaceae</taxon>
        <taxon>Arachnia</taxon>
    </lineage>
</organism>
<dbReference type="Proteomes" id="UP000678513">
    <property type="component" value="Chromosome"/>
</dbReference>
<keyword evidence="1" id="KW-1133">Transmembrane helix</keyword>
<evidence type="ECO:0000256" key="1">
    <source>
        <dbReference type="SAM" id="Phobius"/>
    </source>
</evidence>
<keyword evidence="1" id="KW-0472">Membrane</keyword>
<protein>
    <submittedName>
        <fullName evidence="2">Uncharacterized protein</fullName>
    </submittedName>
</protein>
<keyword evidence="3" id="KW-1185">Reference proteome</keyword>
<evidence type="ECO:0000313" key="2">
    <source>
        <dbReference type="EMBL" id="QUC07242.1"/>
    </source>
</evidence>
<dbReference type="RefSeq" id="WP_212321569.1">
    <property type="nucleotide sequence ID" value="NZ_AP024463.1"/>
</dbReference>
<keyword evidence="1" id="KW-0812">Transmembrane</keyword>
<name>A0ABX7Y301_9ACTN</name>
<dbReference type="EMBL" id="CP072384">
    <property type="protein sequence ID" value="QUC07242.1"/>
    <property type="molecule type" value="Genomic_DNA"/>
</dbReference>
<feature type="transmembrane region" description="Helical" evidence="1">
    <location>
        <begin position="20"/>
        <end position="39"/>
    </location>
</feature>
<accession>A0ABX7Y301</accession>
<gene>
    <name evidence="2" type="ORF">J5A65_09830</name>
</gene>
<sequence length="97" mass="11208">MDTSSWMILLKTKLSSSELRIAFLALGVIAAAAVYYYIWNKYRNTDKSYEFESTTSVDINNVQGSDDYCGSISRTRETEVANHELSENPRRRLQRPY</sequence>
<reference evidence="2 3" key="1">
    <citation type="submission" date="2021-03" db="EMBL/GenBank/DDBJ databases">
        <title>Human Oral Microbial Genomes.</title>
        <authorList>
            <person name="Johnston C.D."/>
            <person name="Chen T."/>
            <person name="Dewhirst F.E."/>
        </authorList>
    </citation>
    <scope>NUCLEOTIDE SEQUENCE [LARGE SCALE GENOMIC DNA]</scope>
    <source>
        <strain evidence="2 3">DSMZ 100122</strain>
    </source>
</reference>
<proteinExistence type="predicted"/>